<dbReference type="PANTHER" id="PTHR11129:SF3">
    <property type="entry name" value="PROTEIN PRENYLTRANSFERASE ALPHA SUBUNIT REPEAT-CONTAINING PROTEIN 1"/>
    <property type="match status" value="1"/>
</dbReference>
<keyword evidence="3" id="KW-0808">Transferase</keyword>
<dbReference type="Gene3D" id="1.25.40.120">
    <property type="entry name" value="Protein prenylyltransferase"/>
    <property type="match status" value="1"/>
</dbReference>
<dbReference type="PANTHER" id="PTHR11129">
    <property type="entry name" value="PROTEIN FARNESYLTRANSFERASE ALPHA SUBUNIT/RAB GERANYLGERANYL TRANSFERASE ALPHA SUBUNIT"/>
    <property type="match status" value="1"/>
</dbReference>
<dbReference type="GO" id="GO:0005737">
    <property type="term" value="C:cytoplasm"/>
    <property type="evidence" value="ECO:0007669"/>
    <property type="project" value="TreeGrafter"/>
</dbReference>
<comment type="similarity">
    <text evidence="1">Belongs to the protein prenyltransferase subunit alpha family.</text>
</comment>
<dbReference type="GO" id="GO:0008318">
    <property type="term" value="F:protein prenyltransferase activity"/>
    <property type="evidence" value="ECO:0007669"/>
    <property type="project" value="InterPro"/>
</dbReference>
<evidence type="ECO:0000256" key="4">
    <source>
        <dbReference type="ARBA" id="ARBA00022737"/>
    </source>
</evidence>
<dbReference type="OrthoDB" id="1924260at2759"/>
<evidence type="ECO:0000256" key="1">
    <source>
        <dbReference type="ARBA" id="ARBA00006734"/>
    </source>
</evidence>
<keyword evidence="6" id="KW-1185">Reference proteome</keyword>
<evidence type="ECO:0000256" key="3">
    <source>
        <dbReference type="ARBA" id="ARBA00022679"/>
    </source>
</evidence>
<dbReference type="AlphaFoldDB" id="A0A9Q0LLT6"/>
<dbReference type="InterPro" id="IPR002088">
    <property type="entry name" value="Prenyl_trans_a"/>
</dbReference>
<dbReference type="PROSITE" id="PS51147">
    <property type="entry name" value="PFTA"/>
    <property type="match status" value="1"/>
</dbReference>
<dbReference type="EMBL" id="JAPDFW010000070">
    <property type="protein sequence ID" value="KAJ5074130.1"/>
    <property type="molecule type" value="Genomic_DNA"/>
</dbReference>
<keyword evidence="2" id="KW-0637">Prenyltransferase</keyword>
<evidence type="ECO:0000256" key="2">
    <source>
        <dbReference type="ARBA" id="ARBA00022602"/>
    </source>
</evidence>
<dbReference type="OMA" id="WEANRID"/>
<evidence type="ECO:0000313" key="5">
    <source>
        <dbReference type="EMBL" id="KAJ5074130.1"/>
    </source>
</evidence>
<accession>A0A9Q0LLT6</accession>
<gene>
    <name evidence="5" type="ORF">M0811_00758</name>
</gene>
<evidence type="ECO:0000313" key="6">
    <source>
        <dbReference type="Proteomes" id="UP001149090"/>
    </source>
</evidence>
<sequence>MNIKQVFLKFYQILHQEKINEWGIIDKQDFPNLNFDPFYLETKKLGIPLEIMTSIHLYATKKLIKFKTINEKSSNDKKLQKIDQITLAIMFFNPLNYTAFNWRRKLLLARKINLKKELKINKICLTKDPKRSELWIFRKWMILNFILNNPNDLDLQQFILKELNLSGYCSEIYPRNYHSWTYRNWISKHLSIPNLIHQELNQNMKNWIQSHVSDYSGMNHRQSIINWVFLQENSSLETKNAILIDEINLNHNLLIQFPEHESLWHHRKFLFLKFLNINQIQFNQFLIENQSVSKNFDKDTIAIYIEKDIFNQKEFIHLDKVIQNEIVLVDYCQNLINNSQFQNSKADLPISYLIWVSQFVVLKMKDLNLIGFDEILKLINKKMEKFPNPKIYWNSFTFEKK</sequence>
<keyword evidence="4" id="KW-0677">Repeat</keyword>
<dbReference type="Pfam" id="PF01239">
    <property type="entry name" value="PPTA"/>
    <property type="match status" value="3"/>
</dbReference>
<dbReference type="Proteomes" id="UP001149090">
    <property type="component" value="Unassembled WGS sequence"/>
</dbReference>
<organism evidence="5 6">
    <name type="scientific">Anaeramoeba ignava</name>
    <name type="common">Anaerobic marine amoeba</name>
    <dbReference type="NCBI Taxonomy" id="1746090"/>
    <lineage>
        <taxon>Eukaryota</taxon>
        <taxon>Metamonada</taxon>
        <taxon>Anaeramoebidae</taxon>
        <taxon>Anaeramoeba</taxon>
    </lineage>
</organism>
<reference evidence="5" key="1">
    <citation type="submission" date="2022-10" db="EMBL/GenBank/DDBJ databases">
        <title>Novel sulphate-reducing endosymbionts in the free-living metamonad Anaeramoeba.</title>
        <authorList>
            <person name="Jerlstrom-Hultqvist J."/>
            <person name="Cepicka I."/>
            <person name="Gallot-Lavallee L."/>
            <person name="Salas-Leiva D."/>
            <person name="Curtis B.A."/>
            <person name="Zahonova K."/>
            <person name="Pipaliya S."/>
            <person name="Dacks J."/>
            <person name="Roger A.J."/>
        </authorList>
    </citation>
    <scope>NUCLEOTIDE SEQUENCE</scope>
    <source>
        <strain evidence="5">BMAN</strain>
    </source>
</reference>
<comment type="caution">
    <text evidence="5">The sequence shown here is derived from an EMBL/GenBank/DDBJ whole genome shotgun (WGS) entry which is preliminary data.</text>
</comment>
<dbReference type="SUPFAM" id="SSF48439">
    <property type="entry name" value="Protein prenylyltransferase"/>
    <property type="match status" value="1"/>
</dbReference>
<protein>
    <submittedName>
        <fullName evidence="5">Protein prenyltransferase alpha subunit repeat-containing protein</fullName>
    </submittedName>
</protein>
<proteinExistence type="inferred from homology"/>
<name>A0A9Q0LLT6_ANAIG</name>